<protein>
    <recommendedName>
        <fullName evidence="3">histidine kinase</fullName>
        <ecNumber evidence="3">2.7.13.3</ecNumber>
    </recommendedName>
</protein>
<keyword evidence="13" id="KW-0067">ATP-binding</keyword>
<keyword evidence="7" id="KW-0418">Kinase</keyword>
<dbReference type="InterPro" id="IPR050428">
    <property type="entry name" value="TCS_sensor_his_kinase"/>
</dbReference>
<organism evidence="13 14">
    <name type="scientific">Dactylosporangium cerinum</name>
    <dbReference type="NCBI Taxonomy" id="1434730"/>
    <lineage>
        <taxon>Bacteria</taxon>
        <taxon>Bacillati</taxon>
        <taxon>Actinomycetota</taxon>
        <taxon>Actinomycetes</taxon>
        <taxon>Micromonosporales</taxon>
        <taxon>Micromonosporaceae</taxon>
        <taxon>Dactylosporangium</taxon>
    </lineage>
</organism>
<dbReference type="Gene3D" id="3.30.565.10">
    <property type="entry name" value="Histidine kinase-like ATPase, C-terminal domain"/>
    <property type="match status" value="1"/>
</dbReference>
<dbReference type="SUPFAM" id="SSF47384">
    <property type="entry name" value="Homodimeric domain of signal transducing histidine kinase"/>
    <property type="match status" value="1"/>
</dbReference>
<keyword evidence="10" id="KW-0472">Membrane</keyword>
<evidence type="ECO:0000256" key="9">
    <source>
        <dbReference type="ARBA" id="ARBA00023012"/>
    </source>
</evidence>
<keyword evidence="4" id="KW-0597">Phosphoprotein</keyword>
<keyword evidence="9" id="KW-0902">Two-component regulatory system</keyword>
<evidence type="ECO:0000256" key="2">
    <source>
        <dbReference type="ARBA" id="ARBA00004236"/>
    </source>
</evidence>
<proteinExistence type="predicted"/>
<keyword evidence="6 10" id="KW-0812">Transmembrane</keyword>
<feature type="domain" description="Histidine kinase" evidence="11">
    <location>
        <begin position="171"/>
        <end position="377"/>
    </location>
</feature>
<dbReference type="InterPro" id="IPR003594">
    <property type="entry name" value="HATPase_dom"/>
</dbReference>
<comment type="catalytic activity">
    <reaction evidence="1">
        <text>ATP + protein L-histidine = ADP + protein N-phospho-L-histidine.</text>
        <dbReference type="EC" id="2.7.13.3"/>
    </reaction>
</comment>
<dbReference type="InterPro" id="IPR005467">
    <property type="entry name" value="His_kinase_dom"/>
</dbReference>
<dbReference type="PROSITE" id="PS50109">
    <property type="entry name" value="HIS_KIN"/>
    <property type="match status" value="1"/>
</dbReference>
<evidence type="ECO:0000256" key="8">
    <source>
        <dbReference type="ARBA" id="ARBA00022989"/>
    </source>
</evidence>
<dbReference type="SUPFAM" id="SSF158472">
    <property type="entry name" value="HAMP domain-like"/>
    <property type="match status" value="1"/>
</dbReference>
<dbReference type="PANTHER" id="PTHR45436">
    <property type="entry name" value="SENSOR HISTIDINE KINASE YKOH"/>
    <property type="match status" value="1"/>
</dbReference>
<dbReference type="Pfam" id="PF00512">
    <property type="entry name" value="HisKA"/>
    <property type="match status" value="1"/>
</dbReference>
<dbReference type="Proteomes" id="UP001595912">
    <property type="component" value="Unassembled WGS sequence"/>
</dbReference>
<dbReference type="PANTHER" id="PTHR45436:SF5">
    <property type="entry name" value="SENSOR HISTIDINE KINASE TRCS"/>
    <property type="match status" value="1"/>
</dbReference>
<dbReference type="Gene3D" id="6.10.340.10">
    <property type="match status" value="1"/>
</dbReference>
<dbReference type="SUPFAM" id="SSF55874">
    <property type="entry name" value="ATPase domain of HSP90 chaperone/DNA topoisomerase II/histidine kinase"/>
    <property type="match status" value="1"/>
</dbReference>
<evidence type="ECO:0000313" key="13">
    <source>
        <dbReference type="EMBL" id="MFC5008183.1"/>
    </source>
</evidence>
<dbReference type="RefSeq" id="WP_380128833.1">
    <property type="nucleotide sequence ID" value="NZ_JBHSIU010000130.1"/>
</dbReference>
<dbReference type="SMART" id="SM00388">
    <property type="entry name" value="HisKA"/>
    <property type="match status" value="1"/>
</dbReference>
<dbReference type="GO" id="GO:0005524">
    <property type="term" value="F:ATP binding"/>
    <property type="evidence" value="ECO:0007669"/>
    <property type="project" value="UniProtKB-KW"/>
</dbReference>
<evidence type="ECO:0000256" key="3">
    <source>
        <dbReference type="ARBA" id="ARBA00012438"/>
    </source>
</evidence>
<evidence type="ECO:0000259" key="12">
    <source>
        <dbReference type="PROSITE" id="PS50885"/>
    </source>
</evidence>
<evidence type="ECO:0000256" key="10">
    <source>
        <dbReference type="SAM" id="Phobius"/>
    </source>
</evidence>
<dbReference type="CDD" id="cd06225">
    <property type="entry name" value="HAMP"/>
    <property type="match status" value="1"/>
</dbReference>
<keyword evidence="5" id="KW-0808">Transferase</keyword>
<dbReference type="CDD" id="cd00082">
    <property type="entry name" value="HisKA"/>
    <property type="match status" value="1"/>
</dbReference>
<evidence type="ECO:0000313" key="14">
    <source>
        <dbReference type="Proteomes" id="UP001595912"/>
    </source>
</evidence>
<dbReference type="EMBL" id="JBHSIU010000130">
    <property type="protein sequence ID" value="MFC5008183.1"/>
    <property type="molecule type" value="Genomic_DNA"/>
</dbReference>
<name>A0ABV9WKU8_9ACTN</name>
<dbReference type="InterPro" id="IPR003661">
    <property type="entry name" value="HisK_dim/P_dom"/>
</dbReference>
<keyword evidence="8 10" id="KW-1133">Transmembrane helix</keyword>
<keyword evidence="13" id="KW-0547">Nucleotide-binding</keyword>
<dbReference type="Pfam" id="PF02518">
    <property type="entry name" value="HATPase_c"/>
    <property type="match status" value="1"/>
</dbReference>
<dbReference type="EC" id="2.7.13.3" evidence="3"/>
<evidence type="ECO:0000256" key="1">
    <source>
        <dbReference type="ARBA" id="ARBA00000085"/>
    </source>
</evidence>
<evidence type="ECO:0000256" key="4">
    <source>
        <dbReference type="ARBA" id="ARBA00022553"/>
    </source>
</evidence>
<dbReference type="InterPro" id="IPR003660">
    <property type="entry name" value="HAMP_dom"/>
</dbReference>
<dbReference type="InterPro" id="IPR036097">
    <property type="entry name" value="HisK_dim/P_sf"/>
</dbReference>
<dbReference type="Gene3D" id="1.10.287.130">
    <property type="match status" value="1"/>
</dbReference>
<reference evidence="14" key="1">
    <citation type="journal article" date="2019" name="Int. J. Syst. Evol. Microbiol.">
        <title>The Global Catalogue of Microorganisms (GCM) 10K type strain sequencing project: providing services to taxonomists for standard genome sequencing and annotation.</title>
        <authorList>
            <consortium name="The Broad Institute Genomics Platform"/>
            <consortium name="The Broad Institute Genome Sequencing Center for Infectious Disease"/>
            <person name="Wu L."/>
            <person name="Ma J."/>
        </authorList>
    </citation>
    <scope>NUCLEOTIDE SEQUENCE [LARGE SCALE GENOMIC DNA]</scope>
    <source>
        <strain evidence="14">CGMCC 4.7152</strain>
    </source>
</reference>
<keyword evidence="14" id="KW-1185">Reference proteome</keyword>
<evidence type="ECO:0000259" key="11">
    <source>
        <dbReference type="PROSITE" id="PS50109"/>
    </source>
</evidence>
<feature type="domain" description="HAMP" evidence="12">
    <location>
        <begin position="110"/>
        <end position="163"/>
    </location>
</feature>
<sequence>MTRLTIRGRLTLWYAAVFAGTGASVLGLMYLLVRREFFTASEALVADLTEADSTTLVPTGTVIGAQPLAAVEMATTTARTDALRTIVLETGGVFVALAVVSLVLCWLVAGRALGPLRQITSTAAALSHDTMDARIGLHGPPDELRTLAVAFDAMLDRLAHAFQGQRLFVANASHELRTPLTIIRTAAEMALSRPVRTEEQYRQALQTVVTAAARSDAMLTSLLQLAQTQRGAFQPVDLATAATGAVATWPPDGPLLHHRLAPARCTGDPVQLELVLRNLLENAARYNIAGGEVWLTTGTDTGTAWLRVDNTGPVVAPAELPALRQAFQRGEGRRTGASGAGLGLAIVEAVAAAHDATLTVVPRDGGGLSVTVAVPAG</sequence>
<dbReference type="SMART" id="SM00387">
    <property type="entry name" value="HATPase_c"/>
    <property type="match status" value="1"/>
</dbReference>
<accession>A0ABV9WKU8</accession>
<dbReference type="Pfam" id="PF00672">
    <property type="entry name" value="HAMP"/>
    <property type="match status" value="1"/>
</dbReference>
<gene>
    <name evidence="13" type="ORF">ACFPIJ_61515</name>
</gene>
<comment type="subcellular location">
    <subcellularLocation>
        <location evidence="2">Cell membrane</location>
    </subcellularLocation>
</comment>
<dbReference type="SMART" id="SM00304">
    <property type="entry name" value="HAMP"/>
    <property type="match status" value="1"/>
</dbReference>
<dbReference type="InterPro" id="IPR036890">
    <property type="entry name" value="HATPase_C_sf"/>
</dbReference>
<evidence type="ECO:0000256" key="6">
    <source>
        <dbReference type="ARBA" id="ARBA00022692"/>
    </source>
</evidence>
<dbReference type="PROSITE" id="PS50885">
    <property type="entry name" value="HAMP"/>
    <property type="match status" value="1"/>
</dbReference>
<feature type="transmembrane region" description="Helical" evidence="10">
    <location>
        <begin position="12"/>
        <end position="33"/>
    </location>
</feature>
<feature type="transmembrane region" description="Helical" evidence="10">
    <location>
        <begin position="86"/>
        <end position="109"/>
    </location>
</feature>
<comment type="caution">
    <text evidence="13">The sequence shown here is derived from an EMBL/GenBank/DDBJ whole genome shotgun (WGS) entry which is preliminary data.</text>
</comment>
<evidence type="ECO:0000256" key="5">
    <source>
        <dbReference type="ARBA" id="ARBA00022679"/>
    </source>
</evidence>
<evidence type="ECO:0000256" key="7">
    <source>
        <dbReference type="ARBA" id="ARBA00022777"/>
    </source>
</evidence>